<dbReference type="EMBL" id="VSSQ01000002">
    <property type="protein sequence ID" value="MPL56198.1"/>
    <property type="molecule type" value="Genomic_DNA"/>
</dbReference>
<reference evidence="1" key="1">
    <citation type="submission" date="2019-08" db="EMBL/GenBank/DDBJ databases">
        <authorList>
            <person name="Kucharzyk K."/>
            <person name="Murdoch R.W."/>
            <person name="Higgins S."/>
            <person name="Loffler F."/>
        </authorList>
    </citation>
    <scope>NUCLEOTIDE SEQUENCE</scope>
</reference>
<proteinExistence type="predicted"/>
<evidence type="ECO:0000313" key="1">
    <source>
        <dbReference type="EMBL" id="MPL56198.1"/>
    </source>
</evidence>
<gene>
    <name evidence="1" type="ORF">SDC9_01680</name>
</gene>
<name>A0A644SNI0_9ZZZZ</name>
<protein>
    <submittedName>
        <fullName evidence="1">Uncharacterized protein</fullName>
    </submittedName>
</protein>
<comment type="caution">
    <text evidence="1">The sequence shown here is derived from an EMBL/GenBank/DDBJ whole genome shotgun (WGS) entry which is preliminary data.</text>
</comment>
<accession>A0A644SNI0</accession>
<sequence>MKMKQKRLCIYPKDIVKITGKSERYARNLIQKIKEKLNKEEHQFITVEEFCAYAGFEPEKVKEVMID</sequence>
<organism evidence="1">
    <name type="scientific">bioreactor metagenome</name>
    <dbReference type="NCBI Taxonomy" id="1076179"/>
    <lineage>
        <taxon>unclassified sequences</taxon>
        <taxon>metagenomes</taxon>
        <taxon>ecological metagenomes</taxon>
    </lineage>
</organism>
<dbReference type="AlphaFoldDB" id="A0A644SNI0"/>